<comment type="caution">
    <text evidence="2">The sequence shown here is derived from an EMBL/GenBank/DDBJ whole genome shotgun (WGS) entry which is preliminary data.</text>
</comment>
<keyword evidence="3" id="KW-1185">Reference proteome</keyword>
<evidence type="ECO:0000313" key="2">
    <source>
        <dbReference type="EMBL" id="KAF2260617.1"/>
    </source>
</evidence>
<dbReference type="EMBL" id="ML986676">
    <property type="protein sequence ID" value="KAF2260617.1"/>
    <property type="molecule type" value="Genomic_DNA"/>
</dbReference>
<gene>
    <name evidence="2" type="ORF">CC78DRAFT_584617</name>
</gene>
<dbReference type="AlphaFoldDB" id="A0A9P4K113"/>
<accession>A0A9P4K113</accession>
<evidence type="ECO:0000256" key="1">
    <source>
        <dbReference type="SAM" id="MobiDB-lite"/>
    </source>
</evidence>
<organism evidence="2 3">
    <name type="scientific">Lojkania enalia</name>
    <dbReference type="NCBI Taxonomy" id="147567"/>
    <lineage>
        <taxon>Eukaryota</taxon>
        <taxon>Fungi</taxon>
        <taxon>Dikarya</taxon>
        <taxon>Ascomycota</taxon>
        <taxon>Pezizomycotina</taxon>
        <taxon>Dothideomycetes</taxon>
        <taxon>Pleosporomycetidae</taxon>
        <taxon>Pleosporales</taxon>
        <taxon>Pleosporales incertae sedis</taxon>
        <taxon>Lojkania</taxon>
    </lineage>
</organism>
<name>A0A9P4K113_9PLEO</name>
<evidence type="ECO:0000313" key="3">
    <source>
        <dbReference type="Proteomes" id="UP000800093"/>
    </source>
</evidence>
<feature type="region of interest" description="Disordered" evidence="1">
    <location>
        <begin position="29"/>
        <end position="49"/>
    </location>
</feature>
<reference evidence="3" key="1">
    <citation type="journal article" date="2020" name="Stud. Mycol.">
        <title>101 Dothideomycetes genomes: A test case for predicting lifestyles and emergence of pathogens.</title>
        <authorList>
            <person name="Haridas S."/>
            <person name="Albert R."/>
            <person name="Binder M."/>
            <person name="Bloem J."/>
            <person name="LaButti K."/>
            <person name="Salamov A."/>
            <person name="Andreopoulos B."/>
            <person name="Baker S."/>
            <person name="Barry K."/>
            <person name="Bills G."/>
            <person name="Bluhm B."/>
            <person name="Cannon C."/>
            <person name="Castanera R."/>
            <person name="Culley D."/>
            <person name="Daum C."/>
            <person name="Ezra D."/>
            <person name="Gonzalez J."/>
            <person name="Henrissat B."/>
            <person name="Kuo A."/>
            <person name="Liang C."/>
            <person name="Lipzen A."/>
            <person name="Lutzoni F."/>
            <person name="Magnuson J."/>
            <person name="Mondo S."/>
            <person name="Nolan M."/>
            <person name="Ohm R."/>
            <person name="Pangilinan J."/>
            <person name="Park H.-J."/>
            <person name="Ramirez L."/>
            <person name="Alfaro M."/>
            <person name="Sun H."/>
            <person name="Tritt A."/>
            <person name="Yoshinaga Y."/>
            <person name="Zwiers L.-H."/>
            <person name="Turgeon B."/>
            <person name="Goodwin S."/>
            <person name="Spatafora J."/>
            <person name="Crous P."/>
            <person name="Grigoriev I."/>
        </authorList>
    </citation>
    <scope>NUCLEOTIDE SEQUENCE [LARGE SCALE GENOMIC DNA]</scope>
    <source>
        <strain evidence="3">CBS 304.66</strain>
    </source>
</reference>
<sequence>MEPVSTGDGAKCEWLSPLSKCILAGGRDDGKWKGTGTGTADGQEASLPGTHFSLEDGGAASAAAAAAAAAATAASLAASSYGNSPSTHLGTMAAASLKHFHLANPVPQPPTPPAPHRAQSDSGLENIFVFAFAFVLVQQLLPPSLLPPPSWLAGPRLHSLFIYGPLGSPLELLKSISTVLRALLLLLLLPPARAARRGPQEEIAGF</sequence>
<proteinExistence type="predicted"/>
<dbReference type="Proteomes" id="UP000800093">
    <property type="component" value="Unassembled WGS sequence"/>
</dbReference>
<protein>
    <submittedName>
        <fullName evidence="2">Uncharacterized protein</fullName>
    </submittedName>
</protein>